<evidence type="ECO:0000256" key="3">
    <source>
        <dbReference type="ARBA" id="ARBA00023054"/>
    </source>
</evidence>
<dbReference type="GO" id="GO:0008017">
    <property type="term" value="F:microtubule binding"/>
    <property type="evidence" value="ECO:0007669"/>
    <property type="project" value="TreeGrafter"/>
</dbReference>
<dbReference type="Pfam" id="PF19047">
    <property type="entry name" value="HOOK_N"/>
    <property type="match status" value="1"/>
</dbReference>
<proteinExistence type="predicted"/>
<accession>A0AAD5KP03</accession>
<dbReference type="EMBL" id="WJBH02000007">
    <property type="protein sequence ID" value="KAI9556027.1"/>
    <property type="molecule type" value="Genomic_DNA"/>
</dbReference>
<feature type="coiled-coil region" evidence="4">
    <location>
        <begin position="474"/>
        <end position="784"/>
    </location>
</feature>
<feature type="coiled-coil region" evidence="4">
    <location>
        <begin position="268"/>
        <end position="426"/>
    </location>
</feature>
<keyword evidence="2" id="KW-0963">Cytoplasm</keyword>
<feature type="region of interest" description="Disordered" evidence="5">
    <location>
        <begin position="1558"/>
        <end position="1644"/>
    </location>
</feature>
<gene>
    <name evidence="7" type="ORF">GHT06_018593</name>
</gene>
<dbReference type="InterPro" id="IPR043936">
    <property type="entry name" value="HOOK_N"/>
</dbReference>
<evidence type="ECO:0000259" key="6">
    <source>
        <dbReference type="Pfam" id="PF19047"/>
    </source>
</evidence>
<reference evidence="7 8" key="1">
    <citation type="submission" date="2022-05" db="EMBL/GenBank/DDBJ databases">
        <title>A multi-omics perspective on studying reproductive biology in Daphnia sinensis.</title>
        <authorList>
            <person name="Jia J."/>
        </authorList>
    </citation>
    <scope>NUCLEOTIDE SEQUENCE [LARGE SCALE GENOMIC DNA]</scope>
    <source>
        <strain evidence="7 8">WSL</strain>
    </source>
</reference>
<sequence length="1654" mass="184454">MASGQQQYRKHSEYSMPAATPMDQLMQGPLVAWVRTFKDDDENRTELDYSQLIDGAFLDNVFSRLDPRTNGRAHIQPAEDVYTRIRNFDSLVRAVKGFYEDVLGQFVLVRLPDPVTLGRDPDSETGLAGMQTLLLLVLGCAVQGPSKESVIEDIKRLPLATQHDIVNCIQQVADNPACVWNKDWTEWESIESCHGTWADKEEQQQHREELFRILVQHLRRLVQERDDYANQFTNVVLRELSNSNNANSMSSLQRHSNASPQSGVVVELAEAKAKIRRWRQELEEKCEQVAELRDELDALKMHSVKIKQENMDLVQEARLSKALRDELDIVRERASKVDRLEAELNRYKDKLNDIDYYKARLDELREDNRLLEETKVILEGQLESARQRAELVLDLEGELLKCKSQLTNLLVEKEADKERLKKLAEENAHWQLCTKNCLSESASLTAELESLRAHQASADASKDQFTNLGEQMSSADLLGKARRLEMENQRLTNLLSSTNAKESGVRGDNGEKILQLEGECTRLKLRLVDLEEERRTKESHVAEMMAAVTLRAAEVEKQHQDLQRNHQEQQNLMENLKMERCKIEELELQVSSLGAENQKLQRSADLFQRRVDSVQNESRDLESENTKLHKTVESLRHSLRRLNDLEKENTDLESENHRLDRESKGLHKEIVRLKQAIEIKDASLDEFSSKLSTAEREWKRLAKEVSALQAQGCKLRELERDNKELQQSSIVEHKTLVAIREELVQEKIRCQQLQCQLDTNCRTLEMSRVERETLKSANEELTQRCAAAASLELAANKSDAAGFSQQQESLPPTLELGREVLAVKDRLVELERQNAVLLAEKDNLTAQICSQKERVNESGAQLAALSQQLATLQVENSTLASQLDSTTTQNSGIQAALAAVESEREKLAAQLQSSDSRLERVSRDQQELQTLHEQLQSEYDALLAEREQLKICQRESKTELRALHDQLATSSVAEQEWQRSRTELQEELDKSRAETRSLTNLRAEHSRLKDDFRSLFVANEKLKSEYKCLQNDYKSLRGEHNTLKLKHTQLQGEAAESRHQVTNLDVELSKLNNKCDVLQQWNTTLEEDKRNLVNQVSVLLAQYHELFSQTLEEKDHFHEETKNFSDKFNHLKRQKEILEDKIMEQYRRMENCPSGGSGSPFKKNAKASIGALFVRKMRRASSELISRVPRSRSRNRVGDLLVSGDRESPDQQDGQMDTFSLESGSHSGSNSGCGSLDGGSGGEGDATPTSLTGSVGGTSTDLHPGSGRTWNDRDRNRQSMPIIHYQHADLGNCAPTNTGSVHHSVSPDGVCNGSPTTNSSSQINGNPLLPTLPAINGNSDDVELECNTHNSAATNTPHPKGSLSGNLISAAPLMMMTPCSPHVQQPSTRVDGVVAGFHVGSTPNSGKNTVPVGALPRFAQPSRSLALLERAGSRQPLCLSEVDPSLVLSDSASPLALPLASRSSPLMTPRNVSPSGSDSIPMVSNVTSSTSNNKNHNNNNQINSSSSSRSGTPATLVQTSTTGISPTPLDTSTPNPKLFPHLTSTTRINVNISTAAITPLTSSPSPSSPLLPGPLERRGSLRLPPRPSPRISSAEGPPLPARVTNQDKPALPPRLYTNSTAPAVEEKPAEDTNINGSTTGAGSASSIWYEYGCV</sequence>
<dbReference type="SUPFAM" id="SSF116907">
    <property type="entry name" value="Hook domain"/>
    <property type="match status" value="1"/>
</dbReference>
<name>A0AAD5KP03_9CRUS</name>
<feature type="domain" description="HOOK N-terminal" evidence="6">
    <location>
        <begin position="30"/>
        <end position="171"/>
    </location>
</feature>
<dbReference type="GO" id="GO:0005813">
    <property type="term" value="C:centrosome"/>
    <property type="evidence" value="ECO:0007669"/>
    <property type="project" value="TreeGrafter"/>
</dbReference>
<feature type="compositionally biased region" description="Low complexity" evidence="5">
    <location>
        <begin position="1220"/>
        <end position="1234"/>
    </location>
</feature>
<evidence type="ECO:0000313" key="7">
    <source>
        <dbReference type="EMBL" id="KAI9556027.1"/>
    </source>
</evidence>
<dbReference type="GO" id="GO:0051959">
    <property type="term" value="F:dynein light intermediate chain binding"/>
    <property type="evidence" value="ECO:0007669"/>
    <property type="project" value="TreeGrafter"/>
</dbReference>
<feature type="compositionally biased region" description="Low complexity" evidence="5">
    <location>
        <begin position="1484"/>
        <end position="1510"/>
    </location>
</feature>
<dbReference type="GO" id="GO:0005737">
    <property type="term" value="C:cytoplasm"/>
    <property type="evidence" value="ECO:0007669"/>
    <property type="project" value="UniProtKB-SubCell"/>
</dbReference>
<feature type="coiled-coil region" evidence="4">
    <location>
        <begin position="820"/>
        <end position="1074"/>
    </location>
</feature>
<organism evidence="7 8">
    <name type="scientific">Daphnia sinensis</name>
    <dbReference type="NCBI Taxonomy" id="1820382"/>
    <lineage>
        <taxon>Eukaryota</taxon>
        <taxon>Metazoa</taxon>
        <taxon>Ecdysozoa</taxon>
        <taxon>Arthropoda</taxon>
        <taxon>Crustacea</taxon>
        <taxon>Branchiopoda</taxon>
        <taxon>Diplostraca</taxon>
        <taxon>Cladocera</taxon>
        <taxon>Anomopoda</taxon>
        <taxon>Daphniidae</taxon>
        <taxon>Daphnia</taxon>
        <taxon>Daphnia similis group</taxon>
    </lineage>
</organism>
<feature type="compositionally biased region" description="Low complexity" evidence="5">
    <location>
        <begin position="1247"/>
        <end position="1260"/>
    </location>
</feature>
<evidence type="ECO:0000256" key="2">
    <source>
        <dbReference type="ARBA" id="ARBA00022490"/>
    </source>
</evidence>
<dbReference type="Gene3D" id="1.10.287.1490">
    <property type="match status" value="2"/>
</dbReference>
<dbReference type="Proteomes" id="UP000820818">
    <property type="component" value="Linkage Group LG7"/>
</dbReference>
<comment type="subcellular location">
    <subcellularLocation>
        <location evidence="1">Cytoplasm</location>
    </subcellularLocation>
</comment>
<dbReference type="GO" id="GO:0031122">
    <property type="term" value="P:cytoplasmic microtubule organization"/>
    <property type="evidence" value="ECO:0007669"/>
    <property type="project" value="TreeGrafter"/>
</dbReference>
<feature type="region of interest" description="Disordered" evidence="5">
    <location>
        <begin position="1183"/>
        <end position="1275"/>
    </location>
</feature>
<dbReference type="InterPro" id="IPR036872">
    <property type="entry name" value="CH_dom_sf"/>
</dbReference>
<feature type="compositionally biased region" description="Gly residues" evidence="5">
    <location>
        <begin position="1235"/>
        <end position="1244"/>
    </location>
</feature>
<dbReference type="PANTHER" id="PTHR18947:SF28">
    <property type="entry name" value="GIRDIN, ISOFORM A"/>
    <property type="match status" value="1"/>
</dbReference>
<keyword evidence="3 4" id="KW-0175">Coiled coil</keyword>
<evidence type="ECO:0000256" key="1">
    <source>
        <dbReference type="ARBA" id="ARBA00004496"/>
    </source>
</evidence>
<protein>
    <recommendedName>
        <fullName evidence="6">HOOK N-terminal domain-containing protein</fullName>
    </recommendedName>
</protein>
<dbReference type="PANTHER" id="PTHR18947">
    <property type="entry name" value="HOOK PROTEINS"/>
    <property type="match status" value="1"/>
</dbReference>
<feature type="compositionally biased region" description="Polar residues" evidence="5">
    <location>
        <begin position="1511"/>
        <end position="1535"/>
    </location>
</feature>
<dbReference type="CDD" id="cd22223">
    <property type="entry name" value="HkD_HkRP"/>
    <property type="match status" value="1"/>
</dbReference>
<feature type="region of interest" description="Disordered" evidence="5">
    <location>
        <begin position="1461"/>
        <end position="1541"/>
    </location>
</feature>
<dbReference type="Gene3D" id="1.10.418.10">
    <property type="entry name" value="Calponin-like domain"/>
    <property type="match status" value="1"/>
</dbReference>
<keyword evidence="8" id="KW-1185">Reference proteome</keyword>
<evidence type="ECO:0000313" key="8">
    <source>
        <dbReference type="Proteomes" id="UP000820818"/>
    </source>
</evidence>
<dbReference type="GO" id="GO:0030705">
    <property type="term" value="P:cytoskeleton-dependent intracellular transport"/>
    <property type="evidence" value="ECO:0007669"/>
    <property type="project" value="InterPro"/>
</dbReference>
<comment type="caution">
    <text evidence="7">The sequence shown here is derived from an EMBL/GenBank/DDBJ whole genome shotgun (WGS) entry which is preliminary data.</text>
</comment>
<evidence type="ECO:0000256" key="4">
    <source>
        <dbReference type="SAM" id="Coils"/>
    </source>
</evidence>
<evidence type="ECO:0000256" key="5">
    <source>
        <dbReference type="SAM" id="MobiDB-lite"/>
    </source>
</evidence>